<protein>
    <submittedName>
        <fullName evidence="1">Uncharacterized protein</fullName>
    </submittedName>
</protein>
<organism evidence="1 2">
    <name type="scientific">Nannocystis exedens</name>
    <dbReference type="NCBI Taxonomy" id="54"/>
    <lineage>
        <taxon>Bacteria</taxon>
        <taxon>Pseudomonadati</taxon>
        <taxon>Myxococcota</taxon>
        <taxon>Polyangia</taxon>
        <taxon>Nannocystales</taxon>
        <taxon>Nannocystaceae</taxon>
        <taxon>Nannocystis</taxon>
    </lineage>
</organism>
<proteinExistence type="predicted"/>
<accession>A0A1I2CBW7</accession>
<dbReference type="EMBL" id="FOMX01000017">
    <property type="protein sequence ID" value="SFE65718.1"/>
    <property type="molecule type" value="Genomic_DNA"/>
</dbReference>
<gene>
    <name evidence="1" type="ORF">SAMN02745121_05039</name>
</gene>
<dbReference type="Proteomes" id="UP000199400">
    <property type="component" value="Unassembled WGS sequence"/>
</dbReference>
<sequence length="238" mass="25040">MPLLVLFGTDALGAERFGALTEGATDPEEPTGGEEVSCEQAEPTDAAAFEYSFDWVADSEKVDVLCEVDAVTVDAGQVTTAFARDIDGAPGAASLRFAVAPEGPVDWEAGLAVRLQSFEVLEFGELRLVQLRAAGDDGLLAVAVWGGLEGLDVHEAFAPLTYGDTPVCGAPTTAAVPVQLDFEAPWGETLHLMQGQRGALPIDEEHALAIDVGRAEDGATAHARVWQDVVLRRVRLGG</sequence>
<evidence type="ECO:0000313" key="1">
    <source>
        <dbReference type="EMBL" id="SFE65718.1"/>
    </source>
</evidence>
<keyword evidence="2" id="KW-1185">Reference proteome</keyword>
<evidence type="ECO:0000313" key="2">
    <source>
        <dbReference type="Proteomes" id="UP000199400"/>
    </source>
</evidence>
<name>A0A1I2CBW7_9BACT</name>
<dbReference type="AlphaFoldDB" id="A0A1I2CBW7"/>
<dbReference type="RefSeq" id="WP_143825527.1">
    <property type="nucleotide sequence ID" value="NZ_NETK01000001.1"/>
</dbReference>
<reference evidence="2" key="1">
    <citation type="submission" date="2016-10" db="EMBL/GenBank/DDBJ databases">
        <authorList>
            <person name="Varghese N."/>
            <person name="Submissions S."/>
        </authorList>
    </citation>
    <scope>NUCLEOTIDE SEQUENCE [LARGE SCALE GENOMIC DNA]</scope>
    <source>
        <strain evidence="2">ATCC 25963</strain>
    </source>
</reference>